<dbReference type="InterPro" id="IPR038063">
    <property type="entry name" value="Transpep_catalytic_dom"/>
</dbReference>
<dbReference type="AlphaFoldDB" id="A0A317PCA7"/>
<dbReference type="InterPro" id="IPR006311">
    <property type="entry name" value="TAT_signal"/>
</dbReference>
<dbReference type="OrthoDB" id="9813664at2"/>
<keyword evidence="3" id="KW-0328">Glycosyltransferase</keyword>
<dbReference type="PROSITE" id="PS51318">
    <property type="entry name" value="TAT"/>
    <property type="match status" value="1"/>
</dbReference>
<dbReference type="UniPathway" id="UPA00219"/>
<dbReference type="InterPro" id="IPR005490">
    <property type="entry name" value="LD_TPept_cat_dom"/>
</dbReference>
<evidence type="ECO:0000256" key="4">
    <source>
        <dbReference type="ARBA" id="ARBA00022679"/>
    </source>
</evidence>
<evidence type="ECO:0000259" key="10">
    <source>
        <dbReference type="PROSITE" id="PS52029"/>
    </source>
</evidence>
<accession>A0A317PCA7</accession>
<feature type="active site" description="Proton donor/acceptor" evidence="9">
    <location>
        <position position="186"/>
    </location>
</feature>
<keyword evidence="12" id="KW-1185">Reference proteome</keyword>
<dbReference type="InterPro" id="IPR050979">
    <property type="entry name" value="LD-transpeptidase"/>
</dbReference>
<organism evidence="11 12">
    <name type="scientific">Hoeflea marina</name>
    <dbReference type="NCBI Taxonomy" id="274592"/>
    <lineage>
        <taxon>Bacteria</taxon>
        <taxon>Pseudomonadati</taxon>
        <taxon>Pseudomonadota</taxon>
        <taxon>Alphaproteobacteria</taxon>
        <taxon>Hyphomicrobiales</taxon>
        <taxon>Rhizobiaceae</taxon>
        <taxon>Hoeflea</taxon>
    </lineage>
</organism>
<proteinExistence type="inferred from homology"/>
<evidence type="ECO:0000256" key="1">
    <source>
        <dbReference type="ARBA" id="ARBA00004752"/>
    </source>
</evidence>
<dbReference type="Pfam" id="PF03734">
    <property type="entry name" value="YkuD"/>
    <property type="match status" value="1"/>
</dbReference>
<dbReference type="PANTHER" id="PTHR30582:SF24">
    <property type="entry name" value="L,D-TRANSPEPTIDASE ERFK_SRFK-RELATED"/>
    <property type="match status" value="1"/>
</dbReference>
<keyword evidence="4" id="KW-0808">Transferase</keyword>
<evidence type="ECO:0000256" key="2">
    <source>
        <dbReference type="ARBA" id="ARBA00005992"/>
    </source>
</evidence>
<evidence type="ECO:0000256" key="8">
    <source>
        <dbReference type="ARBA" id="ARBA00023316"/>
    </source>
</evidence>
<dbReference type="SUPFAM" id="SSF141523">
    <property type="entry name" value="L,D-transpeptidase catalytic domain-like"/>
    <property type="match status" value="1"/>
</dbReference>
<evidence type="ECO:0000313" key="12">
    <source>
        <dbReference type="Proteomes" id="UP000246352"/>
    </source>
</evidence>
<dbReference type="EMBL" id="QGTR01000009">
    <property type="protein sequence ID" value="PWV95609.1"/>
    <property type="molecule type" value="Genomic_DNA"/>
</dbReference>
<dbReference type="PROSITE" id="PS52029">
    <property type="entry name" value="LD_TPASE"/>
    <property type="match status" value="1"/>
</dbReference>
<keyword evidence="11" id="KW-0449">Lipoprotein</keyword>
<dbReference type="GO" id="GO:0008360">
    <property type="term" value="P:regulation of cell shape"/>
    <property type="evidence" value="ECO:0007669"/>
    <property type="project" value="UniProtKB-UniRule"/>
</dbReference>
<sequence length="226" mass="25050">MQWLAECDRRRFLRVAVAAAAQGLVCGARSASAESRQRDGQPDLDAAFDPRLVYAATQDNGIHVPAVNFGRLKPQFHRTLVRASEDMPENTIVIRLAEHHLYFVRSDRLAFRYGIGVGRDGFSWTGAGIISHQKAWPSWTPPGDMIERLPELQRYSKGMPGGLGNPLGARALYIYQGGADTLYRVHGTPEWWSIGKSMSSGCIRMINQDAIHLGRHVENGTPIIVS</sequence>
<evidence type="ECO:0000313" key="11">
    <source>
        <dbReference type="EMBL" id="PWV95609.1"/>
    </source>
</evidence>
<evidence type="ECO:0000256" key="9">
    <source>
        <dbReference type="PROSITE-ProRule" id="PRU01373"/>
    </source>
</evidence>
<protein>
    <submittedName>
        <fullName evidence="11">Lipoprotein-anchoring transpeptidase ErfK/SrfK</fullName>
    </submittedName>
</protein>
<feature type="active site" description="Nucleophile" evidence="9">
    <location>
        <position position="202"/>
    </location>
</feature>
<evidence type="ECO:0000256" key="5">
    <source>
        <dbReference type="ARBA" id="ARBA00022801"/>
    </source>
</evidence>
<dbReference type="Gene3D" id="2.40.440.10">
    <property type="entry name" value="L,D-transpeptidase catalytic domain-like"/>
    <property type="match status" value="1"/>
</dbReference>
<comment type="pathway">
    <text evidence="1 9">Cell wall biogenesis; peptidoglycan biosynthesis.</text>
</comment>
<evidence type="ECO:0000256" key="6">
    <source>
        <dbReference type="ARBA" id="ARBA00022960"/>
    </source>
</evidence>
<comment type="similarity">
    <text evidence="2">Belongs to the YkuD family.</text>
</comment>
<keyword evidence="8 9" id="KW-0961">Cell wall biogenesis/degradation</keyword>
<dbReference type="PANTHER" id="PTHR30582">
    <property type="entry name" value="L,D-TRANSPEPTIDASE"/>
    <property type="match status" value="1"/>
</dbReference>
<dbReference type="GO" id="GO:0071555">
    <property type="term" value="P:cell wall organization"/>
    <property type="evidence" value="ECO:0007669"/>
    <property type="project" value="UniProtKB-UniRule"/>
</dbReference>
<comment type="caution">
    <text evidence="11">The sequence shown here is derived from an EMBL/GenBank/DDBJ whole genome shotgun (WGS) entry which is preliminary data.</text>
</comment>
<keyword evidence="7 9" id="KW-0573">Peptidoglycan synthesis</keyword>
<dbReference type="GO" id="GO:0018104">
    <property type="term" value="P:peptidoglycan-protein cross-linking"/>
    <property type="evidence" value="ECO:0007669"/>
    <property type="project" value="TreeGrafter"/>
</dbReference>
<dbReference type="GO" id="GO:0016757">
    <property type="term" value="F:glycosyltransferase activity"/>
    <property type="evidence" value="ECO:0007669"/>
    <property type="project" value="UniProtKB-KW"/>
</dbReference>
<dbReference type="CDD" id="cd16913">
    <property type="entry name" value="YkuD_like"/>
    <property type="match status" value="1"/>
</dbReference>
<dbReference type="RefSeq" id="WP_110034435.1">
    <property type="nucleotide sequence ID" value="NZ_QGTR01000009.1"/>
</dbReference>
<name>A0A317PCA7_9HYPH</name>
<reference evidence="11 12" key="1">
    <citation type="submission" date="2018-05" db="EMBL/GenBank/DDBJ databases">
        <title>Genomic Encyclopedia of Type Strains, Phase IV (KMG-IV): sequencing the most valuable type-strain genomes for metagenomic binning, comparative biology and taxonomic classification.</title>
        <authorList>
            <person name="Goeker M."/>
        </authorList>
    </citation>
    <scope>NUCLEOTIDE SEQUENCE [LARGE SCALE GENOMIC DNA]</scope>
    <source>
        <strain evidence="11 12">DSM 16791</strain>
    </source>
</reference>
<dbReference type="Proteomes" id="UP000246352">
    <property type="component" value="Unassembled WGS sequence"/>
</dbReference>
<gene>
    <name evidence="11" type="ORF">DFR52_1094</name>
</gene>
<feature type="domain" description="L,D-TPase catalytic" evidence="10">
    <location>
        <begin position="90"/>
        <end position="226"/>
    </location>
</feature>
<keyword evidence="5" id="KW-0378">Hydrolase</keyword>
<keyword evidence="6 9" id="KW-0133">Cell shape</keyword>
<evidence type="ECO:0000256" key="3">
    <source>
        <dbReference type="ARBA" id="ARBA00022676"/>
    </source>
</evidence>
<dbReference type="GO" id="GO:0071972">
    <property type="term" value="F:peptidoglycan L,D-transpeptidase activity"/>
    <property type="evidence" value="ECO:0007669"/>
    <property type="project" value="TreeGrafter"/>
</dbReference>
<evidence type="ECO:0000256" key="7">
    <source>
        <dbReference type="ARBA" id="ARBA00022984"/>
    </source>
</evidence>
<dbReference type="GO" id="GO:0005576">
    <property type="term" value="C:extracellular region"/>
    <property type="evidence" value="ECO:0007669"/>
    <property type="project" value="TreeGrafter"/>
</dbReference>